<dbReference type="AlphaFoldDB" id="A0A9X2KRF1"/>
<protein>
    <submittedName>
        <fullName evidence="1">Uncharacterized protein</fullName>
    </submittedName>
</protein>
<gene>
    <name evidence="1" type="ORF">M9979_13940</name>
</gene>
<organism evidence="1 2">
    <name type="scientific">Sphingomonas liriopis</name>
    <dbReference type="NCBI Taxonomy" id="2949094"/>
    <lineage>
        <taxon>Bacteria</taxon>
        <taxon>Pseudomonadati</taxon>
        <taxon>Pseudomonadota</taxon>
        <taxon>Alphaproteobacteria</taxon>
        <taxon>Sphingomonadales</taxon>
        <taxon>Sphingomonadaceae</taxon>
        <taxon>Sphingomonas</taxon>
    </lineage>
</organism>
<keyword evidence="2" id="KW-1185">Reference proteome</keyword>
<comment type="caution">
    <text evidence="1">The sequence shown here is derived from an EMBL/GenBank/DDBJ whole genome shotgun (WGS) entry which is preliminary data.</text>
</comment>
<dbReference type="EMBL" id="JAMLDY010000018">
    <property type="protein sequence ID" value="MCP3735970.1"/>
    <property type="molecule type" value="Genomic_DNA"/>
</dbReference>
<reference evidence="1" key="1">
    <citation type="submission" date="2022-05" db="EMBL/GenBank/DDBJ databases">
        <title>Sphingomonas sp. strain RP10 Genome sequencing and assembly.</title>
        <authorList>
            <person name="Kim I."/>
        </authorList>
    </citation>
    <scope>NUCLEOTIDE SEQUENCE</scope>
    <source>
        <strain evidence="1">RP10</strain>
    </source>
</reference>
<sequence length="60" mass="6499">MMTVSLPRYSARLARFLADRPLQMARWVPPRTVRVPPVAAPLVDATAIVADASLILDVAA</sequence>
<name>A0A9X2KRF1_9SPHN</name>
<dbReference type="RefSeq" id="WP_254289967.1">
    <property type="nucleotide sequence ID" value="NZ_JAMLDY010000018.1"/>
</dbReference>
<proteinExistence type="predicted"/>
<dbReference type="Proteomes" id="UP001139486">
    <property type="component" value="Unassembled WGS sequence"/>
</dbReference>
<accession>A0A9X2KRF1</accession>
<evidence type="ECO:0000313" key="2">
    <source>
        <dbReference type="Proteomes" id="UP001139486"/>
    </source>
</evidence>
<evidence type="ECO:0000313" key="1">
    <source>
        <dbReference type="EMBL" id="MCP3735970.1"/>
    </source>
</evidence>